<reference evidence="2" key="1">
    <citation type="submission" date="2016-03" db="EMBL/GenBank/DDBJ databases">
        <title>Mechanisms controlling the formation of the plant cell surface in tip-growing cells are functionally conserved among land plants.</title>
        <authorList>
            <person name="Honkanen S."/>
            <person name="Jones V.A."/>
            <person name="Morieri G."/>
            <person name="Champion C."/>
            <person name="Hetherington A.J."/>
            <person name="Kelly S."/>
            <person name="Saint-Marcoux D."/>
            <person name="Proust H."/>
            <person name="Prescott H."/>
            <person name="Dolan L."/>
        </authorList>
    </citation>
    <scope>NUCLEOTIDE SEQUENCE [LARGE SCALE GENOMIC DNA]</scope>
    <source>
        <tissue evidence="2">Whole gametophyte</tissue>
    </source>
</reference>
<evidence type="ECO:0000313" key="2">
    <source>
        <dbReference type="EMBL" id="OAE27950.1"/>
    </source>
</evidence>
<dbReference type="EMBL" id="LVLJ01001803">
    <property type="protein sequence ID" value="OAE27950.1"/>
    <property type="molecule type" value="Genomic_DNA"/>
</dbReference>
<feature type="compositionally biased region" description="Basic and acidic residues" evidence="1">
    <location>
        <begin position="37"/>
        <end position="51"/>
    </location>
</feature>
<evidence type="ECO:0000256" key="1">
    <source>
        <dbReference type="SAM" id="MobiDB-lite"/>
    </source>
</evidence>
<accession>A0A176W4J9</accession>
<comment type="caution">
    <text evidence="2">The sequence shown here is derived from an EMBL/GenBank/DDBJ whole genome shotgun (WGS) entry which is preliminary data.</text>
</comment>
<gene>
    <name evidence="2" type="ORF">AXG93_3309s1470</name>
</gene>
<sequence length="193" mass="21252">MESGGMGMKGEAQPNGGLVVQWWWWWEGALGGILETGEGKGDQERERGERKRSPRRHRQWSGALAPLCLVLISGKRRVGGGVGPTNFRRQGFPSRFWAPTVSAQWASLVCATSTSPDIFLYPVSASALPLLGARARNGLLPDLSASLSFGSDFFLPSFPLFAVWSQWYQQVELVRNGHRRLKGKLQLRASAGK</sequence>
<proteinExistence type="predicted"/>
<evidence type="ECO:0000313" key="3">
    <source>
        <dbReference type="Proteomes" id="UP000077202"/>
    </source>
</evidence>
<dbReference type="AlphaFoldDB" id="A0A176W4J9"/>
<name>A0A176W4J9_MARPO</name>
<dbReference type="Proteomes" id="UP000077202">
    <property type="component" value="Unassembled WGS sequence"/>
</dbReference>
<organism evidence="2 3">
    <name type="scientific">Marchantia polymorpha subsp. ruderalis</name>
    <dbReference type="NCBI Taxonomy" id="1480154"/>
    <lineage>
        <taxon>Eukaryota</taxon>
        <taxon>Viridiplantae</taxon>
        <taxon>Streptophyta</taxon>
        <taxon>Embryophyta</taxon>
        <taxon>Marchantiophyta</taxon>
        <taxon>Marchantiopsida</taxon>
        <taxon>Marchantiidae</taxon>
        <taxon>Marchantiales</taxon>
        <taxon>Marchantiaceae</taxon>
        <taxon>Marchantia</taxon>
    </lineage>
</organism>
<keyword evidence="3" id="KW-1185">Reference proteome</keyword>
<protein>
    <submittedName>
        <fullName evidence="2">Uncharacterized protein</fullName>
    </submittedName>
</protein>
<feature type="region of interest" description="Disordered" evidence="1">
    <location>
        <begin position="34"/>
        <end position="58"/>
    </location>
</feature>